<dbReference type="Proteomes" id="UP001177021">
    <property type="component" value="Unassembled WGS sequence"/>
</dbReference>
<evidence type="ECO:0000313" key="2">
    <source>
        <dbReference type="Proteomes" id="UP001177021"/>
    </source>
</evidence>
<comment type="caution">
    <text evidence="1">The sequence shown here is derived from an EMBL/GenBank/DDBJ whole genome shotgun (WGS) entry which is preliminary data.</text>
</comment>
<keyword evidence="2" id="KW-1185">Reference proteome</keyword>
<protein>
    <submittedName>
        <fullName evidence="1">Uncharacterized protein</fullName>
    </submittedName>
</protein>
<name>A0ACB0J6P3_TRIPR</name>
<accession>A0ACB0J6P3</accession>
<reference evidence="1" key="1">
    <citation type="submission" date="2023-10" db="EMBL/GenBank/DDBJ databases">
        <authorList>
            <person name="Rodriguez Cubillos JULIANA M."/>
            <person name="De Vega J."/>
        </authorList>
    </citation>
    <scope>NUCLEOTIDE SEQUENCE</scope>
</reference>
<organism evidence="1 2">
    <name type="scientific">Trifolium pratense</name>
    <name type="common">Red clover</name>
    <dbReference type="NCBI Taxonomy" id="57577"/>
    <lineage>
        <taxon>Eukaryota</taxon>
        <taxon>Viridiplantae</taxon>
        <taxon>Streptophyta</taxon>
        <taxon>Embryophyta</taxon>
        <taxon>Tracheophyta</taxon>
        <taxon>Spermatophyta</taxon>
        <taxon>Magnoliopsida</taxon>
        <taxon>eudicotyledons</taxon>
        <taxon>Gunneridae</taxon>
        <taxon>Pentapetalae</taxon>
        <taxon>rosids</taxon>
        <taxon>fabids</taxon>
        <taxon>Fabales</taxon>
        <taxon>Fabaceae</taxon>
        <taxon>Papilionoideae</taxon>
        <taxon>50 kb inversion clade</taxon>
        <taxon>NPAAA clade</taxon>
        <taxon>Hologalegina</taxon>
        <taxon>IRL clade</taxon>
        <taxon>Trifolieae</taxon>
        <taxon>Trifolium</taxon>
    </lineage>
</organism>
<sequence>MFLMWHDVVWSVLCGLSGPPGMILSLPGETPTNDNLVDRVKVSS</sequence>
<gene>
    <name evidence="1" type="ORF">MILVUS5_LOCUS9403</name>
</gene>
<evidence type="ECO:0000313" key="1">
    <source>
        <dbReference type="EMBL" id="CAJ2639368.1"/>
    </source>
</evidence>
<dbReference type="EMBL" id="CASHSV030000024">
    <property type="protein sequence ID" value="CAJ2639368.1"/>
    <property type="molecule type" value="Genomic_DNA"/>
</dbReference>
<proteinExistence type="predicted"/>